<accession>A0A5K7S6X9</accession>
<evidence type="ECO:0000259" key="8">
    <source>
        <dbReference type="Pfam" id="PF01551"/>
    </source>
</evidence>
<dbReference type="KEGG" id="anf:AQPE_1462"/>
<evidence type="ECO:0000313" key="11">
    <source>
        <dbReference type="Proteomes" id="UP001193389"/>
    </source>
</evidence>
<organism evidence="10 11">
    <name type="scientific">Aquipluma nitroreducens</name>
    <dbReference type="NCBI Taxonomy" id="2010828"/>
    <lineage>
        <taxon>Bacteria</taxon>
        <taxon>Pseudomonadati</taxon>
        <taxon>Bacteroidota</taxon>
        <taxon>Bacteroidia</taxon>
        <taxon>Marinilabiliales</taxon>
        <taxon>Prolixibacteraceae</taxon>
        <taxon>Aquipluma</taxon>
    </lineage>
</organism>
<feature type="domain" description="Csd3-like second N-terminal" evidence="9">
    <location>
        <begin position="164"/>
        <end position="280"/>
    </location>
</feature>
<keyword evidence="3" id="KW-0645">Protease</keyword>
<dbReference type="SUPFAM" id="SSF51261">
    <property type="entry name" value="Duplicated hybrid motif"/>
    <property type="match status" value="1"/>
</dbReference>
<dbReference type="InterPro" id="IPR016047">
    <property type="entry name" value="M23ase_b-sheet_dom"/>
</dbReference>
<comment type="cofactor">
    <cofactor evidence="1">
        <name>Zn(2+)</name>
        <dbReference type="ChEBI" id="CHEBI:29105"/>
    </cofactor>
</comment>
<name>A0A5K7S6X9_9BACT</name>
<proteinExistence type="predicted"/>
<gene>
    <name evidence="10" type="ORF">AQPE_1462</name>
</gene>
<keyword evidence="7" id="KW-0482">Metalloprotease</keyword>
<dbReference type="EMBL" id="AP018694">
    <property type="protein sequence ID" value="BBE17313.1"/>
    <property type="molecule type" value="Genomic_DNA"/>
</dbReference>
<dbReference type="PANTHER" id="PTHR21666">
    <property type="entry name" value="PEPTIDASE-RELATED"/>
    <property type="match status" value="1"/>
</dbReference>
<comment type="subcellular location">
    <subcellularLocation>
        <location evidence="2">Cell envelope</location>
    </subcellularLocation>
</comment>
<evidence type="ECO:0000313" key="10">
    <source>
        <dbReference type="EMBL" id="BBE17313.1"/>
    </source>
</evidence>
<evidence type="ECO:0000256" key="6">
    <source>
        <dbReference type="ARBA" id="ARBA00022833"/>
    </source>
</evidence>
<dbReference type="Gene3D" id="3.10.450.350">
    <property type="match status" value="1"/>
</dbReference>
<evidence type="ECO:0000259" key="9">
    <source>
        <dbReference type="Pfam" id="PF19425"/>
    </source>
</evidence>
<keyword evidence="6" id="KW-0862">Zinc</keyword>
<dbReference type="GO" id="GO:0004222">
    <property type="term" value="F:metalloendopeptidase activity"/>
    <property type="evidence" value="ECO:0007669"/>
    <property type="project" value="TreeGrafter"/>
</dbReference>
<feature type="domain" description="M23ase beta-sheet core" evidence="8">
    <location>
        <begin position="293"/>
        <end position="390"/>
    </location>
</feature>
<dbReference type="InterPro" id="IPR050570">
    <property type="entry name" value="Cell_wall_metabolism_enzyme"/>
</dbReference>
<dbReference type="Pfam" id="PF01551">
    <property type="entry name" value="Peptidase_M23"/>
    <property type="match status" value="1"/>
</dbReference>
<dbReference type="Proteomes" id="UP001193389">
    <property type="component" value="Chromosome"/>
</dbReference>
<evidence type="ECO:0000256" key="3">
    <source>
        <dbReference type="ARBA" id="ARBA00022670"/>
    </source>
</evidence>
<sequence>MKFKIPEKFQRLKKILIWAVSFILLLQVAYFVFDYYETKHIMKELAKVPEIVKPEPVLLFNIPIDSFTVVPGQIRSGQNLSDILVSKGISMSKIDEISKKSVLTFDVRKMKVSNPYYFFMNKKDASKVEYFIYEINPVDYVVYQLSDSLRIYKEKKPIETLIKSASGVITSSLWNALASQALDYNLALSLSEIYAWSIDFYGLQKGDKFRVIYEENFVYGKSIGIGQIFAAQFVHAKEDFYAFRFTQNNEDSYFDDKGKSLKKAFLKAPLKFSRISSSFSANRFHPVLKIYRPHFGVDYAAATGTPVMSIGDGTVIAKAYQAAGGGNYLKIKHNAVYTTSYMHLSGYAPGITTGARVHQGQVIGYVGMTGLASGPHLDFRVFFNGSPIDPLKVKSPPTEPIAEKYMASYTAHRDSMMTKLSAIKEF</sequence>
<evidence type="ECO:0000256" key="5">
    <source>
        <dbReference type="ARBA" id="ARBA00022801"/>
    </source>
</evidence>
<keyword evidence="4" id="KW-0479">Metal-binding</keyword>
<dbReference type="CDD" id="cd12797">
    <property type="entry name" value="M23_peptidase"/>
    <property type="match status" value="1"/>
</dbReference>
<dbReference type="GO" id="GO:0030313">
    <property type="term" value="C:cell envelope"/>
    <property type="evidence" value="ECO:0007669"/>
    <property type="project" value="UniProtKB-SubCell"/>
</dbReference>
<evidence type="ECO:0000256" key="7">
    <source>
        <dbReference type="ARBA" id="ARBA00023049"/>
    </source>
</evidence>
<dbReference type="PANTHER" id="PTHR21666:SF288">
    <property type="entry name" value="CELL DIVISION PROTEIN YTFB"/>
    <property type="match status" value="1"/>
</dbReference>
<dbReference type="RefSeq" id="WP_318350324.1">
    <property type="nucleotide sequence ID" value="NZ_AP018694.1"/>
</dbReference>
<keyword evidence="5" id="KW-0378">Hydrolase</keyword>
<dbReference type="Pfam" id="PF19425">
    <property type="entry name" value="Csd3_N2"/>
    <property type="match status" value="1"/>
</dbReference>
<evidence type="ECO:0000256" key="4">
    <source>
        <dbReference type="ARBA" id="ARBA00022723"/>
    </source>
</evidence>
<evidence type="ECO:0000256" key="2">
    <source>
        <dbReference type="ARBA" id="ARBA00004196"/>
    </source>
</evidence>
<dbReference type="InterPro" id="IPR045834">
    <property type="entry name" value="Csd3_N2"/>
</dbReference>
<dbReference type="GO" id="GO:0046872">
    <property type="term" value="F:metal ion binding"/>
    <property type="evidence" value="ECO:0007669"/>
    <property type="project" value="UniProtKB-KW"/>
</dbReference>
<keyword evidence="11" id="KW-1185">Reference proteome</keyword>
<dbReference type="GO" id="GO:0006508">
    <property type="term" value="P:proteolysis"/>
    <property type="evidence" value="ECO:0007669"/>
    <property type="project" value="UniProtKB-KW"/>
</dbReference>
<reference evidence="10" key="1">
    <citation type="journal article" date="2020" name="Int. J. Syst. Evol. Microbiol.">
        <title>Aquipluma nitroreducens gen. nov. sp. nov., a novel facultatively anaerobic bacterium isolated from a freshwater lake.</title>
        <authorList>
            <person name="Watanabe M."/>
            <person name="Kojima H."/>
            <person name="Fukui M."/>
        </authorList>
    </citation>
    <scope>NUCLEOTIDE SEQUENCE</scope>
    <source>
        <strain evidence="10">MeG22</strain>
    </source>
</reference>
<dbReference type="Gene3D" id="2.70.70.10">
    <property type="entry name" value="Glucose Permease (Domain IIA)"/>
    <property type="match status" value="1"/>
</dbReference>
<evidence type="ECO:0000256" key="1">
    <source>
        <dbReference type="ARBA" id="ARBA00001947"/>
    </source>
</evidence>
<dbReference type="InterPro" id="IPR011055">
    <property type="entry name" value="Dup_hybrid_motif"/>
</dbReference>
<protein>
    <submittedName>
        <fullName evidence="10">Peptidase, M23/M37 family</fullName>
    </submittedName>
</protein>
<dbReference type="AlphaFoldDB" id="A0A5K7S6X9"/>